<protein>
    <submittedName>
        <fullName evidence="3">Uncharacterized protein</fullName>
    </submittedName>
</protein>
<dbReference type="Proteomes" id="UP000240493">
    <property type="component" value="Unassembled WGS sequence"/>
</dbReference>
<dbReference type="AlphaFoldDB" id="A0A2T3Z4D0"/>
<organism evidence="3 4">
    <name type="scientific">Trichoderma asperellum (strain ATCC 204424 / CBS 433.97 / NBRC 101777)</name>
    <dbReference type="NCBI Taxonomy" id="1042311"/>
    <lineage>
        <taxon>Eukaryota</taxon>
        <taxon>Fungi</taxon>
        <taxon>Dikarya</taxon>
        <taxon>Ascomycota</taxon>
        <taxon>Pezizomycotina</taxon>
        <taxon>Sordariomycetes</taxon>
        <taxon>Hypocreomycetidae</taxon>
        <taxon>Hypocreales</taxon>
        <taxon>Hypocreaceae</taxon>
        <taxon>Trichoderma</taxon>
    </lineage>
</organism>
<keyword evidence="4" id="KW-1185">Reference proteome</keyword>
<proteinExistence type="predicted"/>
<evidence type="ECO:0000313" key="3">
    <source>
        <dbReference type="EMBL" id="PTB39659.1"/>
    </source>
</evidence>
<keyword evidence="1" id="KW-0472">Membrane</keyword>
<reference evidence="3 4" key="1">
    <citation type="submission" date="2016-07" db="EMBL/GenBank/DDBJ databases">
        <title>Multiple horizontal gene transfer events from other fungi enriched the ability of initially mycotrophic Trichoderma (Ascomycota) to feed on dead plant biomass.</title>
        <authorList>
            <consortium name="DOE Joint Genome Institute"/>
            <person name="Aerts A."/>
            <person name="Atanasova L."/>
            <person name="Chenthamara K."/>
            <person name="Zhang J."/>
            <person name="Grujic M."/>
            <person name="Henrissat B."/>
            <person name="Kuo A."/>
            <person name="Salamov A."/>
            <person name="Lipzen A."/>
            <person name="Labutti K."/>
            <person name="Barry K."/>
            <person name="Miao Y."/>
            <person name="Rahimi M.J."/>
            <person name="Shen Q."/>
            <person name="Grigoriev I.V."/>
            <person name="Kubicek C.P."/>
            <person name="Druzhinina I.S."/>
        </authorList>
    </citation>
    <scope>NUCLEOTIDE SEQUENCE [LARGE SCALE GENOMIC DNA]</scope>
    <source>
        <strain evidence="3 4">CBS 433.97</strain>
    </source>
</reference>
<evidence type="ECO:0000313" key="4">
    <source>
        <dbReference type="Proteomes" id="UP000240493"/>
    </source>
</evidence>
<keyword evidence="1" id="KW-0812">Transmembrane</keyword>
<evidence type="ECO:0000256" key="1">
    <source>
        <dbReference type="SAM" id="Phobius"/>
    </source>
</evidence>
<name>A0A2T3Z4D0_TRIA4</name>
<sequence>MHMALSHRLAFLLLVPKPVAKPNRISPPLSHSKRCSMTAAACLSPFLCIYFFLSLSPYIQRPRLFVGATCSRYLLFGDKKEEEEEEENMYFVYHRMLVAFNFE</sequence>
<keyword evidence="2" id="KW-0732">Signal</keyword>
<dbReference type="EMBL" id="KZ679264">
    <property type="protein sequence ID" value="PTB39659.1"/>
    <property type="molecule type" value="Genomic_DNA"/>
</dbReference>
<gene>
    <name evidence="3" type="ORF">M441DRAFT_441929</name>
</gene>
<keyword evidence="1" id="KW-1133">Transmembrane helix</keyword>
<feature type="chain" id="PRO_5015401437" evidence="2">
    <location>
        <begin position="21"/>
        <end position="103"/>
    </location>
</feature>
<evidence type="ECO:0000256" key="2">
    <source>
        <dbReference type="SAM" id="SignalP"/>
    </source>
</evidence>
<accession>A0A2T3Z4D0</accession>
<feature type="transmembrane region" description="Helical" evidence="1">
    <location>
        <begin position="36"/>
        <end position="55"/>
    </location>
</feature>
<feature type="signal peptide" evidence="2">
    <location>
        <begin position="1"/>
        <end position="20"/>
    </location>
</feature>